<keyword evidence="2" id="KW-1185">Reference proteome</keyword>
<sequence length="192" mass="22264">MDNSQIAGTSGWTCEMWPWRKGTKAAREIEVTPNMLEFMRYLRNDFAFEKVVKEIIVGVVGELDLLKITEQLGNVFTSPRGTWILRMRNKSKTMKLISSLHYFKFNFVVYHVEGIITLRTIRQLHLPKHAARLQFRSTIDLQGILQLDIIEEKVDMEDIIAESILDILDDKYAHYKKTKLVQPACHSVLGNL</sequence>
<dbReference type="Proteomes" id="UP000316621">
    <property type="component" value="Chromosome 6"/>
</dbReference>
<organism evidence="1 2">
    <name type="scientific">Papaver somniferum</name>
    <name type="common">Opium poppy</name>
    <dbReference type="NCBI Taxonomy" id="3469"/>
    <lineage>
        <taxon>Eukaryota</taxon>
        <taxon>Viridiplantae</taxon>
        <taxon>Streptophyta</taxon>
        <taxon>Embryophyta</taxon>
        <taxon>Tracheophyta</taxon>
        <taxon>Spermatophyta</taxon>
        <taxon>Magnoliopsida</taxon>
        <taxon>Ranunculales</taxon>
        <taxon>Papaveraceae</taxon>
        <taxon>Papaveroideae</taxon>
        <taxon>Papaver</taxon>
    </lineage>
</organism>
<accession>A0A4Y7JY00</accession>
<evidence type="ECO:0000313" key="2">
    <source>
        <dbReference type="Proteomes" id="UP000316621"/>
    </source>
</evidence>
<dbReference type="Gramene" id="RZC65964">
    <property type="protein sequence ID" value="RZC65964"/>
    <property type="gene ID" value="C5167_009658"/>
</dbReference>
<dbReference type="AlphaFoldDB" id="A0A4Y7JY00"/>
<proteinExistence type="predicted"/>
<reference evidence="1 2" key="1">
    <citation type="journal article" date="2018" name="Science">
        <title>The opium poppy genome and morphinan production.</title>
        <authorList>
            <person name="Guo L."/>
            <person name="Winzer T."/>
            <person name="Yang X."/>
            <person name="Li Y."/>
            <person name="Ning Z."/>
            <person name="He Z."/>
            <person name="Teodor R."/>
            <person name="Lu Y."/>
            <person name="Bowser T.A."/>
            <person name="Graham I.A."/>
            <person name="Ye K."/>
        </authorList>
    </citation>
    <scope>NUCLEOTIDE SEQUENCE [LARGE SCALE GENOMIC DNA]</scope>
    <source>
        <strain evidence="2">cv. HN1</strain>
        <tissue evidence="1">Leaves</tissue>
    </source>
</reference>
<protein>
    <submittedName>
        <fullName evidence="1">Uncharacterized protein</fullName>
    </submittedName>
</protein>
<gene>
    <name evidence="1" type="ORF">C5167_009658</name>
</gene>
<dbReference type="EMBL" id="CM010720">
    <property type="protein sequence ID" value="RZC65964.1"/>
    <property type="molecule type" value="Genomic_DNA"/>
</dbReference>
<evidence type="ECO:0000313" key="1">
    <source>
        <dbReference type="EMBL" id="RZC65964.1"/>
    </source>
</evidence>
<name>A0A4Y7JY00_PAPSO</name>